<proteinExistence type="predicted"/>
<accession>A0A6J2PZX8</accession>
<dbReference type="InterPro" id="IPR050822">
    <property type="entry name" value="Cerebellin_Synaptic_Org"/>
</dbReference>
<feature type="chain" id="PRO_5026650323" evidence="5">
    <location>
        <begin position="20"/>
        <end position="221"/>
    </location>
</feature>
<evidence type="ECO:0000256" key="3">
    <source>
        <dbReference type="ARBA" id="ARBA00022729"/>
    </source>
</evidence>
<dbReference type="Proteomes" id="UP000504630">
    <property type="component" value="Chromosome 7"/>
</dbReference>
<evidence type="ECO:0000259" key="6">
    <source>
        <dbReference type="PROSITE" id="PS50871"/>
    </source>
</evidence>
<evidence type="ECO:0000313" key="8">
    <source>
        <dbReference type="RefSeq" id="XP_029291768.1"/>
    </source>
</evidence>
<dbReference type="Gene3D" id="2.60.120.40">
    <property type="match status" value="1"/>
</dbReference>
<dbReference type="AlphaFoldDB" id="A0A6J2PZX8"/>
<dbReference type="KEGG" id="cgob:115010981"/>
<dbReference type="InterPro" id="IPR008983">
    <property type="entry name" value="Tumour_necrosis_fac-like_dom"/>
</dbReference>
<dbReference type="OrthoDB" id="6154955at2759"/>
<reference evidence="8" key="1">
    <citation type="submission" date="2025-08" db="UniProtKB">
        <authorList>
            <consortium name="RefSeq"/>
        </authorList>
    </citation>
    <scope>IDENTIFICATION</scope>
</reference>
<evidence type="ECO:0000256" key="5">
    <source>
        <dbReference type="SAM" id="SignalP"/>
    </source>
</evidence>
<dbReference type="PROSITE" id="PS50871">
    <property type="entry name" value="C1Q"/>
    <property type="match status" value="1"/>
</dbReference>
<dbReference type="RefSeq" id="XP_029291768.1">
    <property type="nucleotide sequence ID" value="XM_029435908.1"/>
</dbReference>
<sequence length="221" mass="25019">MKTSLVYFLVLILCYLCRAEKHRRDNDILLGESGAAAEGGEQELVLQSDIWAELKSLRDMVVEQKVELRYLTARVTAAESRVEALENTAMEARMTAAERLAEELQMENDAQATELAVAQQKLTTLQQRLTVSEGHMEEFEKKQEGQKVAIQELQNTNRVRKVAFSASLLTSGNSNTSNDDFPLLYKNVFTNIGNHYNPVSGYFIAPVRGAYYFRFTGHCHY</sequence>
<protein>
    <submittedName>
        <fullName evidence="8">Uncharacterized protein LOC115010981</fullName>
    </submittedName>
</protein>
<dbReference type="InParanoid" id="A0A6J2PZX8"/>
<organism evidence="7 8">
    <name type="scientific">Cottoperca gobio</name>
    <name type="common">Frogmouth</name>
    <name type="synonym">Aphritis gobio</name>
    <dbReference type="NCBI Taxonomy" id="56716"/>
    <lineage>
        <taxon>Eukaryota</taxon>
        <taxon>Metazoa</taxon>
        <taxon>Chordata</taxon>
        <taxon>Craniata</taxon>
        <taxon>Vertebrata</taxon>
        <taxon>Euteleostomi</taxon>
        <taxon>Actinopterygii</taxon>
        <taxon>Neopterygii</taxon>
        <taxon>Teleostei</taxon>
        <taxon>Neoteleostei</taxon>
        <taxon>Acanthomorphata</taxon>
        <taxon>Eupercaria</taxon>
        <taxon>Perciformes</taxon>
        <taxon>Notothenioidei</taxon>
        <taxon>Bovichtidae</taxon>
        <taxon>Cottoperca</taxon>
    </lineage>
</organism>
<feature type="domain" description="C1q" evidence="6">
    <location>
        <begin position="157"/>
        <end position="221"/>
    </location>
</feature>
<keyword evidence="3 5" id="KW-0732">Signal</keyword>
<dbReference type="SUPFAM" id="SSF49842">
    <property type="entry name" value="TNF-like"/>
    <property type="match status" value="1"/>
</dbReference>
<feature type="coiled-coil region" evidence="4">
    <location>
        <begin position="68"/>
        <end position="156"/>
    </location>
</feature>
<evidence type="ECO:0000256" key="4">
    <source>
        <dbReference type="SAM" id="Coils"/>
    </source>
</evidence>
<dbReference type="InterPro" id="IPR001073">
    <property type="entry name" value="C1q_dom"/>
</dbReference>
<keyword evidence="2" id="KW-0964">Secreted</keyword>
<dbReference type="PANTHER" id="PTHR22923:SF102">
    <property type="entry name" value="CEREBELLIN 13-RELATED"/>
    <property type="match status" value="1"/>
</dbReference>
<evidence type="ECO:0000313" key="7">
    <source>
        <dbReference type="Proteomes" id="UP000504630"/>
    </source>
</evidence>
<feature type="signal peptide" evidence="5">
    <location>
        <begin position="1"/>
        <end position="19"/>
    </location>
</feature>
<name>A0A6J2PZX8_COTGO</name>
<dbReference type="PANTHER" id="PTHR22923">
    <property type="entry name" value="CEREBELLIN-RELATED"/>
    <property type="match status" value="1"/>
</dbReference>
<evidence type="ECO:0000256" key="1">
    <source>
        <dbReference type="ARBA" id="ARBA00004613"/>
    </source>
</evidence>
<comment type="subcellular location">
    <subcellularLocation>
        <location evidence="1">Secreted</location>
    </subcellularLocation>
</comment>
<keyword evidence="4" id="KW-0175">Coiled coil</keyword>
<keyword evidence="7" id="KW-1185">Reference proteome</keyword>
<dbReference type="GeneID" id="115010981"/>
<evidence type="ECO:0000256" key="2">
    <source>
        <dbReference type="ARBA" id="ARBA00022525"/>
    </source>
</evidence>
<gene>
    <name evidence="8" type="primary">LOC115010981</name>
</gene>
<dbReference type="Pfam" id="PF00386">
    <property type="entry name" value="C1q"/>
    <property type="match status" value="1"/>
</dbReference>
<dbReference type="GO" id="GO:0005576">
    <property type="term" value="C:extracellular region"/>
    <property type="evidence" value="ECO:0007669"/>
    <property type="project" value="UniProtKB-SubCell"/>
</dbReference>